<evidence type="ECO:0000313" key="1">
    <source>
        <dbReference type="EMBL" id="KAI9166225.1"/>
    </source>
</evidence>
<reference evidence="1" key="1">
    <citation type="journal article" date="2022" name="Plant J.">
        <title>Strategies of tolerance reflected in two North American maple genomes.</title>
        <authorList>
            <person name="McEvoy S.L."/>
            <person name="Sezen U.U."/>
            <person name="Trouern-Trend A."/>
            <person name="McMahon S.M."/>
            <person name="Schaberg P.G."/>
            <person name="Yang J."/>
            <person name="Wegrzyn J.L."/>
            <person name="Swenson N.G."/>
        </authorList>
    </citation>
    <scope>NUCLEOTIDE SEQUENCE</scope>
    <source>
        <strain evidence="1">91603</strain>
    </source>
</reference>
<gene>
    <name evidence="1" type="ORF">LWI28_028292</name>
</gene>
<name>A0AAD5IJW8_ACENE</name>
<accession>A0AAD5IJW8</accession>
<organism evidence="1 2">
    <name type="scientific">Acer negundo</name>
    <name type="common">Box elder</name>
    <dbReference type="NCBI Taxonomy" id="4023"/>
    <lineage>
        <taxon>Eukaryota</taxon>
        <taxon>Viridiplantae</taxon>
        <taxon>Streptophyta</taxon>
        <taxon>Embryophyta</taxon>
        <taxon>Tracheophyta</taxon>
        <taxon>Spermatophyta</taxon>
        <taxon>Magnoliopsida</taxon>
        <taxon>eudicotyledons</taxon>
        <taxon>Gunneridae</taxon>
        <taxon>Pentapetalae</taxon>
        <taxon>rosids</taxon>
        <taxon>malvids</taxon>
        <taxon>Sapindales</taxon>
        <taxon>Sapindaceae</taxon>
        <taxon>Hippocastanoideae</taxon>
        <taxon>Acereae</taxon>
        <taxon>Acer</taxon>
    </lineage>
</organism>
<sequence length="234" mass="24676">MEVAVSCNVGENVPMADPSPNVPIAVPSSYDVKIDSFGPWMQVFYSRNGRNSGGANCGGKKSINVGILGKSGSTSKVGREPPSYGVESSWKGMGNSIMMDKTPTVVSSRKVLHPFKIGKPGNSLIGGSRFVVLSNDVVDNTFSIKGTHVCKEGTSGLVEDLDDSDVLRSLHSNVMDSVMLSTDHAITNVGCDTNVLGGKPPADNELGVQVDVSTTFDLDIVALDLKKVMEVALE</sequence>
<protein>
    <submittedName>
        <fullName evidence="1">Uncharacterized protein</fullName>
    </submittedName>
</protein>
<dbReference type="AlphaFoldDB" id="A0AAD5IJW8"/>
<reference evidence="1" key="2">
    <citation type="submission" date="2023-02" db="EMBL/GenBank/DDBJ databases">
        <authorList>
            <person name="Swenson N.G."/>
            <person name="Wegrzyn J.L."/>
            <person name="Mcevoy S.L."/>
        </authorList>
    </citation>
    <scope>NUCLEOTIDE SEQUENCE</scope>
    <source>
        <strain evidence="1">91603</strain>
        <tissue evidence="1">Leaf</tissue>
    </source>
</reference>
<proteinExistence type="predicted"/>
<keyword evidence="2" id="KW-1185">Reference proteome</keyword>
<comment type="caution">
    <text evidence="1">The sequence shown here is derived from an EMBL/GenBank/DDBJ whole genome shotgun (WGS) entry which is preliminary data.</text>
</comment>
<dbReference type="Proteomes" id="UP001064489">
    <property type="component" value="Chromosome 10"/>
</dbReference>
<evidence type="ECO:0000313" key="2">
    <source>
        <dbReference type="Proteomes" id="UP001064489"/>
    </source>
</evidence>
<dbReference type="EMBL" id="JAJSOW010000105">
    <property type="protein sequence ID" value="KAI9166225.1"/>
    <property type="molecule type" value="Genomic_DNA"/>
</dbReference>